<dbReference type="OrthoDB" id="18648at2759"/>
<feature type="compositionally biased region" description="Basic residues" evidence="5">
    <location>
        <begin position="235"/>
        <end position="253"/>
    </location>
</feature>
<evidence type="ECO:0000256" key="1">
    <source>
        <dbReference type="ARBA" id="ARBA00010546"/>
    </source>
</evidence>
<keyword evidence="8" id="KW-1185">Reference proteome</keyword>
<feature type="compositionally biased region" description="Acidic residues" evidence="5">
    <location>
        <begin position="71"/>
        <end position="91"/>
    </location>
</feature>
<dbReference type="Pfam" id="PF03666">
    <property type="entry name" value="NPR3"/>
    <property type="match status" value="1"/>
</dbReference>
<feature type="domain" description="GATOR1 complex protein NPRL3 C-terminal HTH" evidence="6">
    <location>
        <begin position="768"/>
        <end position="828"/>
    </location>
</feature>
<keyword evidence="4" id="KW-0469">Meiosis</keyword>
<evidence type="ECO:0000256" key="2">
    <source>
        <dbReference type="ARBA" id="ARBA00017880"/>
    </source>
</evidence>
<dbReference type="PANTHER" id="PTHR13153">
    <property type="entry name" value="CGTHBA PROTEIN -14 GENE PROTEIN"/>
    <property type="match status" value="1"/>
</dbReference>
<dbReference type="GO" id="GO:0051321">
    <property type="term" value="P:meiotic cell cycle"/>
    <property type="evidence" value="ECO:0007669"/>
    <property type="project" value="UniProtKB-UniRule"/>
</dbReference>
<organism evidence="7 8">
    <name type="scientific">Eeniella nana</name>
    <name type="common">Yeast</name>
    <name type="synonym">Brettanomyces nanus</name>
    <dbReference type="NCBI Taxonomy" id="13502"/>
    <lineage>
        <taxon>Eukaryota</taxon>
        <taxon>Fungi</taxon>
        <taxon>Dikarya</taxon>
        <taxon>Ascomycota</taxon>
        <taxon>Saccharomycotina</taxon>
        <taxon>Pichiomycetes</taxon>
        <taxon>Pichiales</taxon>
        <taxon>Pichiaceae</taxon>
        <taxon>Brettanomyces</taxon>
    </lineage>
</organism>
<evidence type="ECO:0000313" key="8">
    <source>
        <dbReference type="Proteomes" id="UP000662931"/>
    </source>
</evidence>
<feature type="compositionally biased region" description="Polar residues" evidence="5">
    <location>
        <begin position="134"/>
        <end position="155"/>
    </location>
</feature>
<evidence type="ECO:0000313" key="7">
    <source>
        <dbReference type="EMBL" id="QPG74579.1"/>
    </source>
</evidence>
<dbReference type="GeneID" id="62195311"/>
<comment type="subcellular location">
    <subcellularLocation>
        <location evidence="4">Vacuole membrane</location>
        <topology evidence="4">Peripheral membrane protein</topology>
    </subcellularLocation>
</comment>
<feature type="compositionally biased region" description="Basic and acidic residues" evidence="5">
    <location>
        <begin position="99"/>
        <end position="116"/>
    </location>
</feature>
<feature type="compositionally biased region" description="Polar residues" evidence="5">
    <location>
        <begin position="728"/>
        <end position="740"/>
    </location>
</feature>
<dbReference type="EMBL" id="CP064812">
    <property type="protein sequence ID" value="QPG74579.1"/>
    <property type="molecule type" value="Genomic_DNA"/>
</dbReference>
<feature type="compositionally biased region" description="Basic residues" evidence="5">
    <location>
        <begin position="644"/>
        <end position="657"/>
    </location>
</feature>
<feature type="compositionally biased region" description="Low complexity" evidence="5">
    <location>
        <begin position="254"/>
        <end position="263"/>
    </location>
</feature>
<feature type="region of interest" description="Disordered" evidence="5">
    <location>
        <begin position="234"/>
        <end position="302"/>
    </location>
</feature>
<feature type="compositionally biased region" description="Acidic residues" evidence="5">
    <location>
        <begin position="267"/>
        <end position="276"/>
    </location>
</feature>
<dbReference type="GO" id="GO:0010508">
    <property type="term" value="P:positive regulation of autophagy"/>
    <property type="evidence" value="ECO:0007669"/>
    <property type="project" value="TreeGrafter"/>
</dbReference>
<dbReference type="GO" id="GO:0005774">
    <property type="term" value="C:vacuolar membrane"/>
    <property type="evidence" value="ECO:0007669"/>
    <property type="project" value="UniProtKB-SubCell"/>
</dbReference>
<evidence type="ECO:0000259" key="6">
    <source>
        <dbReference type="Pfam" id="PF24064"/>
    </source>
</evidence>
<name>A0A875S477_EENNA</name>
<dbReference type="InterPro" id="IPR005365">
    <property type="entry name" value="Npr3"/>
</dbReference>
<dbReference type="RefSeq" id="XP_038778144.1">
    <property type="nucleotide sequence ID" value="XM_038922216.1"/>
</dbReference>
<dbReference type="GO" id="GO:0038202">
    <property type="term" value="P:TORC1 signaling"/>
    <property type="evidence" value="ECO:0007669"/>
    <property type="project" value="TreeGrafter"/>
</dbReference>
<feature type="compositionally biased region" description="Acidic residues" evidence="5">
    <location>
        <begin position="284"/>
        <end position="294"/>
    </location>
</feature>
<dbReference type="GO" id="GO:1904262">
    <property type="term" value="P:negative regulation of TORC1 signaling"/>
    <property type="evidence" value="ECO:0007669"/>
    <property type="project" value="TreeGrafter"/>
</dbReference>
<accession>A0A875S477</accession>
<dbReference type="Proteomes" id="UP000662931">
    <property type="component" value="Chromosome 1"/>
</dbReference>
<dbReference type="Pfam" id="PF24064">
    <property type="entry name" value="HTH_NPRL3"/>
    <property type="match status" value="1"/>
</dbReference>
<feature type="region of interest" description="Disordered" evidence="5">
    <location>
        <begin position="641"/>
        <end position="741"/>
    </location>
</feature>
<comment type="function">
    <text evidence="4">Mediates inactivation of the TORC1 complex in response to amino acid starvation. Required for meiotic nuclear division.</text>
</comment>
<evidence type="ECO:0000256" key="4">
    <source>
        <dbReference type="RuleBase" id="RU368069"/>
    </source>
</evidence>
<dbReference type="PANTHER" id="PTHR13153:SF5">
    <property type="entry name" value="GATOR COMPLEX PROTEIN NPRL3"/>
    <property type="match status" value="1"/>
</dbReference>
<proteinExistence type="inferred from homology"/>
<feature type="region of interest" description="Disordered" evidence="5">
    <location>
        <begin position="31"/>
        <end position="183"/>
    </location>
</feature>
<evidence type="ECO:0000256" key="3">
    <source>
        <dbReference type="ARBA" id="ARBA00030028"/>
    </source>
</evidence>
<feature type="compositionally biased region" description="Low complexity" evidence="5">
    <location>
        <begin position="156"/>
        <end position="179"/>
    </location>
</feature>
<dbReference type="InterPro" id="IPR056603">
    <property type="entry name" value="HTH_NPRL3"/>
</dbReference>
<keyword evidence="4" id="KW-0732">Signal</keyword>
<protein>
    <recommendedName>
        <fullName evidence="2 4">Nitrogen permease regulator 3</fullName>
    </recommendedName>
    <alternativeName>
        <fullName evidence="3 4">Required for meiotic nuclear division protein 11</fullName>
    </alternativeName>
</protein>
<reference evidence="7" key="1">
    <citation type="submission" date="2020-10" db="EMBL/GenBank/DDBJ databases">
        <authorList>
            <person name="Roach M.J.R."/>
        </authorList>
    </citation>
    <scope>NUCLEOTIDE SEQUENCE</scope>
    <source>
        <strain evidence="7">CBS 1945</strain>
    </source>
</reference>
<gene>
    <name evidence="7" type="ORF">FOA43_001910</name>
</gene>
<dbReference type="KEGG" id="bnn:FOA43_001910"/>
<evidence type="ECO:0000256" key="5">
    <source>
        <dbReference type="SAM" id="MobiDB-lite"/>
    </source>
</evidence>
<dbReference type="GO" id="GO:0034198">
    <property type="term" value="P:cellular response to amino acid starvation"/>
    <property type="evidence" value="ECO:0007669"/>
    <property type="project" value="TreeGrafter"/>
</dbReference>
<dbReference type="GO" id="GO:1990130">
    <property type="term" value="C:GATOR1 complex"/>
    <property type="evidence" value="ECO:0007669"/>
    <property type="project" value="TreeGrafter"/>
</dbReference>
<sequence>MVGILLCVSTHDGNHLVFHYPPKPGYFGYRPVPLPTNSSDRTKTYDEAGSNASSSSSSEDDEDFKNKAKSEDEDDADSDDDDKDNGYEDGEGYYTRNSRSKENPDLKTDLQKDSSRDSQTAPRDSISLRPGSIVSGTSSHHGSFPVTTEGSGSLKSSPVFGSSSIVSSKQQSQQQQRQPPHVHRVRKLFGFNVDFISEMVSPPKALCNNRFELTVEDMVFLGLPIHIGDDGNWRPTHHHHHHHKKSSKHRHTKSYTTSDTSTSGAIDDGDDEIEAEEKDKDKLEEDIEDEETNEEDQHTTHQSSLDCPMYMFNLVFVMNPPVDEYNYRIDQMYHYVISRMTLLLRYEQQKTNYVWEESKKILKLREEAMSLGLGVKKQWNYIVEKSSLANVIRQTYEAMRNSDIVNVEINAKFSSFQIPIKTEFNTVPPKNIRVLPGSSLSSISPFNNMMTDPVNYPGSQPDSDNCMVYFALLLLDDSETIIRDIKAEKDSLIANFIRMIKPTENLMRLSTLSGLDITEVKLFASHLVYWRRAKATLPLAPRNIYIVSPLAPMDQMYKDSVLFRVNFPNLPSLSNFLSLISTNSNRPRPVSTIIPSRDHRDLYMEAVSWLLKYGYLTQLYTFLWLCISKEIKIRVAEELETEKKRRQSMKKKENKQKKLSETTNGGDESALATSGESSETNENEEGGKVRNTDNTTKEGTLAEKGAPHRNLGEEGTTRANVSREFSAESITGQSEASNDNRGFKKKVMVQFEEEEEEDTILTDPESATALERRWIAKCVEGKPTEVVNLFYRLLKYMNGKNPLELIILRENVSRQDVRKMLGTVDRVVTVRHW</sequence>
<comment type="similarity">
    <text evidence="1 4">Belongs to the NPR3 family.</text>
</comment>
<dbReference type="AlphaFoldDB" id="A0A875S477"/>